<dbReference type="Pfam" id="PF01590">
    <property type="entry name" value="GAF"/>
    <property type="match status" value="1"/>
</dbReference>
<gene>
    <name evidence="5" type="ORF">B5M42_18610</name>
</gene>
<dbReference type="InterPro" id="IPR036388">
    <property type="entry name" value="WH-like_DNA-bd_sf"/>
</dbReference>
<evidence type="ECO:0000259" key="3">
    <source>
        <dbReference type="PROSITE" id="PS50011"/>
    </source>
</evidence>
<dbReference type="Gene3D" id="1.10.10.10">
    <property type="entry name" value="Winged helix-like DNA-binding domain superfamily/Winged helix DNA-binding domain"/>
    <property type="match status" value="1"/>
</dbReference>
<keyword evidence="2" id="KW-0804">Transcription</keyword>
<reference evidence="5 6" key="1">
    <citation type="submission" date="2017-03" db="EMBL/GenBank/DDBJ databases">
        <title>Isolation of Levoglucosan Utilizing Bacteria.</title>
        <authorList>
            <person name="Arya A.S."/>
        </authorList>
    </citation>
    <scope>NUCLEOTIDE SEQUENCE [LARGE SCALE GENOMIC DNA]</scope>
    <source>
        <strain evidence="5 6">MEC069</strain>
    </source>
</reference>
<evidence type="ECO:0000256" key="1">
    <source>
        <dbReference type="ARBA" id="ARBA00023015"/>
    </source>
</evidence>
<dbReference type="PROSITE" id="PS50043">
    <property type="entry name" value="HTH_LUXR_2"/>
    <property type="match status" value="1"/>
</dbReference>
<dbReference type="InterPro" id="IPR041664">
    <property type="entry name" value="AAA_16"/>
</dbReference>
<dbReference type="GO" id="GO:0045892">
    <property type="term" value="P:negative regulation of DNA-templated transcription"/>
    <property type="evidence" value="ECO:0007669"/>
    <property type="project" value="UniProtKB-ARBA"/>
</dbReference>
<dbReference type="SMART" id="SM00065">
    <property type="entry name" value="GAF"/>
    <property type="match status" value="1"/>
</dbReference>
<dbReference type="SUPFAM" id="SSF56112">
    <property type="entry name" value="Protein kinase-like (PK-like)"/>
    <property type="match status" value="1"/>
</dbReference>
<dbReference type="Pfam" id="PF13191">
    <property type="entry name" value="AAA_16"/>
    <property type="match status" value="1"/>
</dbReference>
<evidence type="ECO:0000259" key="4">
    <source>
        <dbReference type="PROSITE" id="PS50043"/>
    </source>
</evidence>
<proteinExistence type="predicted"/>
<dbReference type="InterPro" id="IPR027417">
    <property type="entry name" value="P-loop_NTPase"/>
</dbReference>
<dbReference type="Gene3D" id="3.40.50.300">
    <property type="entry name" value="P-loop containing nucleotide triphosphate hydrolases"/>
    <property type="match status" value="1"/>
</dbReference>
<dbReference type="InterPro" id="IPR003018">
    <property type="entry name" value="GAF"/>
</dbReference>
<dbReference type="CDD" id="cd06170">
    <property type="entry name" value="LuxR_C_like"/>
    <property type="match status" value="1"/>
</dbReference>
<dbReference type="InterPro" id="IPR053159">
    <property type="entry name" value="Hybrid_Histidine_Kinase"/>
</dbReference>
<dbReference type="InterPro" id="IPR016032">
    <property type="entry name" value="Sig_transdc_resp-reg_C-effctor"/>
</dbReference>
<dbReference type="Gene3D" id="3.30.450.40">
    <property type="match status" value="1"/>
</dbReference>
<dbReference type="Proteomes" id="UP000298246">
    <property type="component" value="Unassembled WGS sequence"/>
</dbReference>
<evidence type="ECO:0000313" key="5">
    <source>
        <dbReference type="EMBL" id="TFE84889.1"/>
    </source>
</evidence>
<dbReference type="SUPFAM" id="SSF46894">
    <property type="entry name" value="C-terminal effector domain of the bipartite response regulators"/>
    <property type="match status" value="1"/>
</dbReference>
<dbReference type="GO" id="GO:0004672">
    <property type="term" value="F:protein kinase activity"/>
    <property type="evidence" value="ECO:0007669"/>
    <property type="project" value="InterPro"/>
</dbReference>
<dbReference type="EMBL" id="MYFO01000030">
    <property type="protein sequence ID" value="TFE84889.1"/>
    <property type="molecule type" value="Genomic_DNA"/>
</dbReference>
<dbReference type="OrthoDB" id="9801841at2"/>
<dbReference type="PROSITE" id="PS50011">
    <property type="entry name" value="PROTEIN_KINASE_DOM"/>
    <property type="match status" value="1"/>
</dbReference>
<dbReference type="SUPFAM" id="SSF52540">
    <property type="entry name" value="P-loop containing nucleoside triphosphate hydrolases"/>
    <property type="match status" value="1"/>
</dbReference>
<dbReference type="PANTHER" id="PTHR43642:SF1">
    <property type="entry name" value="HYBRID SIGNAL TRANSDUCTION HISTIDINE KINASE G"/>
    <property type="match status" value="1"/>
</dbReference>
<evidence type="ECO:0000313" key="6">
    <source>
        <dbReference type="Proteomes" id="UP000298246"/>
    </source>
</evidence>
<feature type="domain" description="HTH luxR-type" evidence="4">
    <location>
        <begin position="1393"/>
        <end position="1458"/>
    </location>
</feature>
<dbReference type="SUPFAM" id="SSF48452">
    <property type="entry name" value="TPR-like"/>
    <property type="match status" value="1"/>
</dbReference>
<keyword evidence="6" id="KW-1185">Reference proteome</keyword>
<dbReference type="RefSeq" id="WP_134755545.1">
    <property type="nucleotide sequence ID" value="NZ_MYFO02000020.1"/>
</dbReference>
<dbReference type="InterPro" id="IPR011990">
    <property type="entry name" value="TPR-like_helical_dom_sf"/>
</dbReference>
<dbReference type="GO" id="GO:0005524">
    <property type="term" value="F:ATP binding"/>
    <property type="evidence" value="ECO:0007669"/>
    <property type="project" value="InterPro"/>
</dbReference>
<dbReference type="SMART" id="SM00421">
    <property type="entry name" value="HTH_LUXR"/>
    <property type="match status" value="1"/>
</dbReference>
<feature type="domain" description="Protein kinase" evidence="3">
    <location>
        <begin position="1"/>
        <end position="190"/>
    </location>
</feature>
<dbReference type="InterPro" id="IPR029016">
    <property type="entry name" value="GAF-like_dom_sf"/>
</dbReference>
<dbReference type="Gene3D" id="1.10.510.10">
    <property type="entry name" value="Transferase(Phosphotransferase) domain 1"/>
    <property type="match status" value="1"/>
</dbReference>
<dbReference type="GO" id="GO:0003677">
    <property type="term" value="F:DNA binding"/>
    <property type="evidence" value="ECO:0007669"/>
    <property type="project" value="InterPro"/>
</dbReference>
<protein>
    <submittedName>
        <fullName evidence="5">Uncharacterized protein</fullName>
    </submittedName>
</protein>
<organism evidence="5 6">
    <name type="scientific">Paenibacillus athensensis</name>
    <dbReference type="NCBI Taxonomy" id="1967502"/>
    <lineage>
        <taxon>Bacteria</taxon>
        <taxon>Bacillati</taxon>
        <taxon>Bacillota</taxon>
        <taxon>Bacilli</taxon>
        <taxon>Bacillales</taxon>
        <taxon>Paenibacillaceae</taxon>
        <taxon>Paenibacillus</taxon>
    </lineage>
</organism>
<evidence type="ECO:0000256" key="2">
    <source>
        <dbReference type="ARBA" id="ARBA00023163"/>
    </source>
</evidence>
<sequence length="1467" mass="165094">MSGAYELTLRSYIQENSIDLDRFFPIAFQAVQLLDEQPQNEIAFFPITPDNVMIHAEHGQLKLERTERAQTDFSTDKWAYLSPEHTGRMERGIDQRSSLYGMGMLFYELLTGVLPLKGASAQEWIHAHMAVLPASPQKVNPDIPEALSHLVMKLLAKSIEERYQSVAGVLEDLNKCARQWYEKGRIDPFVLGELDARGRFRLPEQLYGRDMEWQQLLGMYDRIRSGGKGVLFVSGRAGSGKSTFVKALKQHVLLHKGFAEFGKFEPLQEPKPYAAFITVISALIRRLLAGKEEQVARLKTKLLRALGHNGGLLTPVIAELGWLIGEQPPAETLSPLEATSRFQMVFGNLLTALAEDMHPLVIGLEDLQWADSATIYLIRDLVNQNSLRHVWIVGTYRDNELEEGHLLRNLFLSPSVPNNPEIGFISLPALGYPDVSRYVAEALHRDPSEIKPLAHALYRHTAGNPFYLKQMLQICYERGLLFFDMEREQWDCNMDGIRQMDGYHDVIDLIMSKFEALPPETRQTLSRAACLGSSFTLPILALLSERSAGLIEQDLLPAVQESLIVADESGYTFLHDQVQEAAYNSLPETGKKRTHLHIGRFMLRSGQPDNAGDSLFELVHHLNAGSNCMTESAEKDRLARLNLQAGKQAKASAAYNQALELFHKGARLVEAGGWLRSDSLYLQLMLESTECRYFHEDYGQTEADLAQLLEHAGQADIRARIYIIQIKMYTFHKQLQRATEIALRAMRELGLSIPSGFSRLHILHEVARTQMQLKLKLSRGSRPLEVVAVSGDARQQALSEVVMIASAVIFIVKPELAVIMFARYVRLSLRQGLVEAFSIALGSYAITLAYGFGRYQDALRLAEIARYYAEQSGRVLLRGRIEMMTAIILQHLRPRDIAPIFDQAGQLSMACGDMSSAGNSFSCSMLVSDRDLRTLGSVSSAYEEKYGRMFDETTFRVLQISKRFVDLLERNAESSELSFDIGTMSEERLLQEPLLSDEHSGNLLYLYTCKMEVAYVYNRYAEAAGLAEASRHLQARLLESVKQRYCFYSALAIMAVYGEASARSQRAYRQTLRRLMRQMKRWSRSAPDCAVSKLYAMQAEYARISGRPAQAEALYHQAVRYAREVGEPRDEAVAAELAARFHLALGEHTLAEAYLRNACEAYFRWGAFGKVESLRERYPALASLPTGRKDVAIVGQDEIERKQPQPSGYPAAALGPVLDMEILRQASQIRSGGLAETDLLDAFLTLAIHHAGAERGLILLRKQGELVVEVRRGESRSQDTVSRGDDEYAVEVVQFAMNTKEPLVLAEAGQSPFAADPYIQQLRVKSILCLPVRYLDQRTGVLYLENNLVPGAFTAERLEVLEMIFARMVYLRLGQLEDPLKPAAKERQAQAKEPLLIELLTSRELEILRLMAEGLSNKQIALQLEITEGTVKTHANNIYGKLQVNKRVQAIQRARELQLLNDRRSPS</sequence>
<dbReference type="PANTHER" id="PTHR43642">
    <property type="entry name" value="HYBRID SIGNAL TRANSDUCTION HISTIDINE KINASE G"/>
    <property type="match status" value="1"/>
</dbReference>
<dbReference type="InterPro" id="IPR000719">
    <property type="entry name" value="Prot_kinase_dom"/>
</dbReference>
<dbReference type="Pfam" id="PF00196">
    <property type="entry name" value="GerE"/>
    <property type="match status" value="1"/>
</dbReference>
<dbReference type="InterPro" id="IPR011009">
    <property type="entry name" value="Kinase-like_dom_sf"/>
</dbReference>
<keyword evidence="1" id="KW-0805">Transcription regulation</keyword>
<dbReference type="InterPro" id="IPR000792">
    <property type="entry name" value="Tscrpt_reg_LuxR_C"/>
</dbReference>
<dbReference type="PRINTS" id="PR00038">
    <property type="entry name" value="HTHLUXR"/>
</dbReference>
<dbReference type="SUPFAM" id="SSF55781">
    <property type="entry name" value="GAF domain-like"/>
    <property type="match status" value="1"/>
</dbReference>
<name>A0A4Y8PVC6_9BACL</name>
<dbReference type="PROSITE" id="PS00622">
    <property type="entry name" value="HTH_LUXR_1"/>
    <property type="match status" value="1"/>
</dbReference>
<comment type="caution">
    <text evidence="5">The sequence shown here is derived from an EMBL/GenBank/DDBJ whole genome shotgun (WGS) entry which is preliminary data.</text>
</comment>
<accession>A0A4Y8PVC6</accession>